<dbReference type="SUPFAM" id="SSF57863">
    <property type="entry name" value="ArfGap/RecO-like zinc finger"/>
    <property type="match status" value="1"/>
</dbReference>
<evidence type="ECO:0000259" key="8">
    <source>
        <dbReference type="Pfam" id="PF11967"/>
    </source>
</evidence>
<dbReference type="Pfam" id="PF11967">
    <property type="entry name" value="RecO_N"/>
    <property type="match status" value="1"/>
</dbReference>
<organism evidence="9 10">
    <name type="scientific">Candidatus Sherwoodlollariibacterium unditelluris</name>
    <dbReference type="NCBI Taxonomy" id="1974757"/>
    <lineage>
        <taxon>Bacteria</taxon>
        <taxon>Pseudomonadati</taxon>
        <taxon>Candidatus Omnitrophota</taxon>
        <taxon>Candidatus Sherwoodlollariibacterium</taxon>
    </lineage>
</organism>
<evidence type="ECO:0000256" key="7">
    <source>
        <dbReference type="HAMAP-Rule" id="MF_00201"/>
    </source>
</evidence>
<keyword evidence="4 7" id="KW-0233">DNA recombination</keyword>
<dbReference type="InterPro" id="IPR037278">
    <property type="entry name" value="ARFGAP/RecO"/>
</dbReference>
<name>A0A2G9YH67_9BACT</name>
<dbReference type="Gene3D" id="2.40.50.140">
    <property type="entry name" value="Nucleic acid-binding proteins"/>
    <property type="match status" value="1"/>
</dbReference>
<sequence length="257" mass="29491">MSIHKTEAIVLRRRDFRETSLIVDFYTRAFGKISGILKGIRLEPDKFASTVEVSSYNDIIFYKKPNTSLYLVSGCDLKDKFFKIRNSIIKAGISSFMMELISTVMQPEEKNEDIFNLALNCLKELEVTHDPEKVMIIFKIKMLALSGFKPHFDSCVSCANKILGQSKFSLCLGGLLCPECYYKDLSARSIFRGTVASILHIERTDFKANLNLGLNPQIKKELRIILNSFLNFHLERELNSQKVLNKLAMTVWEEREN</sequence>
<evidence type="ECO:0000256" key="6">
    <source>
        <dbReference type="ARBA" id="ARBA00033409"/>
    </source>
</evidence>
<keyword evidence="3 7" id="KW-0227">DNA damage</keyword>
<evidence type="ECO:0000256" key="1">
    <source>
        <dbReference type="ARBA" id="ARBA00007452"/>
    </source>
</evidence>
<dbReference type="InterPro" id="IPR022572">
    <property type="entry name" value="DNA_rep/recomb_RecO_N"/>
</dbReference>
<dbReference type="InterPro" id="IPR003717">
    <property type="entry name" value="RecO"/>
</dbReference>
<dbReference type="GO" id="GO:0043590">
    <property type="term" value="C:bacterial nucleoid"/>
    <property type="evidence" value="ECO:0007669"/>
    <property type="project" value="TreeGrafter"/>
</dbReference>
<gene>
    <name evidence="7 9" type="primary">recO</name>
    <name evidence="9" type="ORF">COX41_07390</name>
</gene>
<dbReference type="EMBL" id="PCRK01000190">
    <property type="protein sequence ID" value="PIP18589.1"/>
    <property type="molecule type" value="Genomic_DNA"/>
</dbReference>
<dbReference type="Pfam" id="PF02565">
    <property type="entry name" value="RecO_C"/>
    <property type="match status" value="1"/>
</dbReference>
<protein>
    <recommendedName>
        <fullName evidence="2 7">DNA repair protein RecO</fullName>
    </recommendedName>
    <alternativeName>
        <fullName evidence="6 7">Recombination protein O</fullName>
    </alternativeName>
</protein>
<dbReference type="GO" id="GO:0006302">
    <property type="term" value="P:double-strand break repair"/>
    <property type="evidence" value="ECO:0007669"/>
    <property type="project" value="TreeGrafter"/>
</dbReference>
<evidence type="ECO:0000256" key="5">
    <source>
        <dbReference type="ARBA" id="ARBA00023204"/>
    </source>
</evidence>
<evidence type="ECO:0000256" key="3">
    <source>
        <dbReference type="ARBA" id="ARBA00022763"/>
    </source>
</evidence>
<dbReference type="Gene3D" id="1.20.1440.120">
    <property type="entry name" value="Recombination protein O, C-terminal domain"/>
    <property type="match status" value="1"/>
</dbReference>
<evidence type="ECO:0000313" key="10">
    <source>
        <dbReference type="Proteomes" id="UP000231292"/>
    </source>
</evidence>
<proteinExistence type="inferred from homology"/>
<dbReference type="SUPFAM" id="SSF50249">
    <property type="entry name" value="Nucleic acid-binding proteins"/>
    <property type="match status" value="1"/>
</dbReference>
<dbReference type="InterPro" id="IPR042242">
    <property type="entry name" value="RecO_C"/>
</dbReference>
<dbReference type="AlphaFoldDB" id="A0A2G9YH67"/>
<evidence type="ECO:0000256" key="4">
    <source>
        <dbReference type="ARBA" id="ARBA00023172"/>
    </source>
</evidence>
<dbReference type="InterPro" id="IPR012340">
    <property type="entry name" value="NA-bd_OB-fold"/>
</dbReference>
<keyword evidence="5 7" id="KW-0234">DNA repair</keyword>
<dbReference type="PANTHER" id="PTHR33991">
    <property type="entry name" value="DNA REPAIR PROTEIN RECO"/>
    <property type="match status" value="1"/>
</dbReference>
<dbReference type="NCBIfam" id="TIGR00613">
    <property type="entry name" value="reco"/>
    <property type="match status" value="1"/>
</dbReference>
<comment type="similarity">
    <text evidence="1 7">Belongs to the RecO family.</text>
</comment>
<feature type="domain" description="DNA replication/recombination mediator RecO N-terminal" evidence="8">
    <location>
        <begin position="1"/>
        <end position="80"/>
    </location>
</feature>
<reference evidence="9 10" key="1">
    <citation type="submission" date="2017-09" db="EMBL/GenBank/DDBJ databases">
        <title>Depth-based differentiation of microbial function through sediment-hosted aquifers and enrichment of novel symbionts in the deep terrestrial subsurface.</title>
        <authorList>
            <person name="Probst A.J."/>
            <person name="Ladd B."/>
            <person name="Jarett J.K."/>
            <person name="Geller-Mcgrath D.E."/>
            <person name="Sieber C.M."/>
            <person name="Emerson J.B."/>
            <person name="Anantharaman K."/>
            <person name="Thomas B.C."/>
            <person name="Malmstrom R."/>
            <person name="Stieglmeier M."/>
            <person name="Klingl A."/>
            <person name="Woyke T."/>
            <person name="Ryan C.M."/>
            <person name="Banfield J.F."/>
        </authorList>
    </citation>
    <scope>NUCLEOTIDE SEQUENCE [LARGE SCALE GENOMIC DNA]</scope>
    <source>
        <strain evidence="9">CG23_combo_of_CG06-09_8_20_14_all_41_10</strain>
    </source>
</reference>
<evidence type="ECO:0000256" key="2">
    <source>
        <dbReference type="ARBA" id="ARBA00021310"/>
    </source>
</evidence>
<dbReference type="PANTHER" id="PTHR33991:SF1">
    <property type="entry name" value="DNA REPAIR PROTEIN RECO"/>
    <property type="match status" value="1"/>
</dbReference>
<dbReference type="GO" id="GO:0006310">
    <property type="term" value="P:DNA recombination"/>
    <property type="evidence" value="ECO:0007669"/>
    <property type="project" value="UniProtKB-UniRule"/>
</dbReference>
<evidence type="ECO:0000313" key="9">
    <source>
        <dbReference type="EMBL" id="PIP18589.1"/>
    </source>
</evidence>
<comment type="function">
    <text evidence="7">Involved in DNA repair and RecF pathway recombination.</text>
</comment>
<dbReference type="Proteomes" id="UP000231292">
    <property type="component" value="Unassembled WGS sequence"/>
</dbReference>
<dbReference type="HAMAP" id="MF_00201">
    <property type="entry name" value="RecO"/>
    <property type="match status" value="1"/>
</dbReference>
<accession>A0A2G9YH67</accession>
<comment type="caution">
    <text evidence="9">The sequence shown here is derived from an EMBL/GenBank/DDBJ whole genome shotgun (WGS) entry which is preliminary data.</text>
</comment>